<protein>
    <submittedName>
        <fullName evidence="1">Uncharacterized protein</fullName>
    </submittedName>
</protein>
<proteinExistence type="predicted"/>
<evidence type="ECO:0000313" key="1">
    <source>
        <dbReference type="EMBL" id="KAI2389696.1"/>
    </source>
</evidence>
<organism evidence="1">
    <name type="scientific">Ophidiomyces ophidiicola</name>
    <dbReference type="NCBI Taxonomy" id="1387563"/>
    <lineage>
        <taxon>Eukaryota</taxon>
        <taxon>Fungi</taxon>
        <taxon>Dikarya</taxon>
        <taxon>Ascomycota</taxon>
        <taxon>Pezizomycotina</taxon>
        <taxon>Eurotiomycetes</taxon>
        <taxon>Eurotiomycetidae</taxon>
        <taxon>Onygenales</taxon>
        <taxon>Onygenaceae</taxon>
        <taxon>Ophidiomyces</taxon>
    </lineage>
</organism>
<reference evidence="1" key="1">
    <citation type="journal article" date="2022" name="bioRxiv">
        <title>Population genetic analysis of Ophidiomyces ophidiicola, the causative agent of snake fungal disease, indicates recent introductions to the USA.</title>
        <authorList>
            <person name="Ladner J.T."/>
            <person name="Palmer J.M."/>
            <person name="Ettinger C.L."/>
            <person name="Stajich J.E."/>
            <person name="Farrell T.M."/>
            <person name="Glorioso B.M."/>
            <person name="Lawson B."/>
            <person name="Price S.J."/>
            <person name="Stengle A.G."/>
            <person name="Grear D.A."/>
            <person name="Lorch J.M."/>
        </authorList>
    </citation>
    <scope>NUCLEOTIDE SEQUENCE</scope>
    <source>
        <strain evidence="1">NWHC 24266-5</strain>
    </source>
</reference>
<accession>A0ACB8V0J3</accession>
<gene>
    <name evidence="1" type="ORF">LOY88_001970</name>
</gene>
<dbReference type="EMBL" id="JALBCA010000022">
    <property type="protein sequence ID" value="KAI2389696.1"/>
    <property type="molecule type" value="Genomic_DNA"/>
</dbReference>
<comment type="caution">
    <text evidence="1">The sequence shown here is derived from an EMBL/GenBank/DDBJ whole genome shotgun (WGS) entry which is preliminary data.</text>
</comment>
<name>A0ACB8V0J3_9EURO</name>
<sequence>MEYHSVPLEERSRDSKGNLLPFGHVYKDESRNPRRPPEETGSFGKRRNARYNSTRSGTRTGTPARRENLNVAEFGRLFALQQEEEQARNKLLPSATTSSAVENSRKSADAVATECIFYGYKDRTCEWKVIDRFVRISQGSIYEDYPRTDPDIAPKYPQLLSADDLMVHKNLSADANRKSKKYAGGRHWIKVTFDSFSAADRACHFSPQVIDGYSVRCELYQGHGPKEDVPLLHASLESGRKKQMKAVLVGNSGVDNSEKTEEFDQMNDFRPFNPTSKFDRLINDDVTSQISSVTASSATVTALPPVDTTLRSRAPQNSKSEFMTHIPTVRRAILRPASEALPPQPSLGERIIRSIPILSWFSGDIVGDGPVLKDDGTFDHDKSNLYWRFWYMVDKILRTDLCGLKEDS</sequence>